<keyword evidence="5" id="KW-1133">Transmembrane helix</keyword>
<keyword evidence="4" id="KW-0812">Transmembrane</keyword>
<dbReference type="EMBL" id="CP126970">
    <property type="protein sequence ID" value="WIM70097.1"/>
    <property type="molecule type" value="Genomic_DNA"/>
</dbReference>
<evidence type="ECO:0000256" key="5">
    <source>
        <dbReference type="ARBA" id="ARBA00022989"/>
    </source>
</evidence>
<evidence type="ECO:0000256" key="3">
    <source>
        <dbReference type="ARBA" id="ARBA00022618"/>
    </source>
</evidence>
<evidence type="ECO:0000256" key="1">
    <source>
        <dbReference type="ARBA" id="ARBA00004370"/>
    </source>
</evidence>
<dbReference type="RefSeq" id="WP_284874690.1">
    <property type="nucleotide sequence ID" value="NZ_CP126970.1"/>
</dbReference>
<dbReference type="Pfam" id="PF03799">
    <property type="entry name" value="FtsQ_DivIB_C"/>
    <property type="match status" value="1"/>
</dbReference>
<keyword evidence="10" id="KW-1185">Reference proteome</keyword>
<evidence type="ECO:0000313" key="9">
    <source>
        <dbReference type="EMBL" id="WIM70097.1"/>
    </source>
</evidence>
<dbReference type="Pfam" id="PF08478">
    <property type="entry name" value="POTRA_1"/>
    <property type="match status" value="1"/>
</dbReference>
<dbReference type="InterPro" id="IPR034746">
    <property type="entry name" value="POTRA"/>
</dbReference>
<feature type="domain" description="POTRA" evidence="8">
    <location>
        <begin position="30"/>
        <end position="98"/>
    </location>
</feature>
<keyword evidence="7" id="KW-0131">Cell cycle</keyword>
<evidence type="ECO:0000256" key="7">
    <source>
        <dbReference type="ARBA" id="ARBA00023306"/>
    </source>
</evidence>
<evidence type="ECO:0000259" key="8">
    <source>
        <dbReference type="PROSITE" id="PS51779"/>
    </source>
</evidence>
<keyword evidence="2" id="KW-1003">Cell membrane</keyword>
<comment type="subcellular location">
    <subcellularLocation>
        <location evidence="1">Membrane</location>
    </subcellularLocation>
</comment>
<dbReference type="PROSITE" id="PS51779">
    <property type="entry name" value="POTRA"/>
    <property type="match status" value="1"/>
</dbReference>
<protein>
    <submittedName>
        <fullName evidence="9">FtsQ-type POTRA domain-containing protein</fullName>
    </submittedName>
</protein>
<name>A0ABY8VM80_9CORY</name>
<evidence type="ECO:0000313" key="10">
    <source>
        <dbReference type="Proteomes" id="UP001238805"/>
    </source>
</evidence>
<sequence length="219" mass="23462">MSRKRLAVAVAGVLVAVLVAVGVLWAFPVLTVRTYEVTGAGYTSQEDIVAATGVPEGANLVRVDASSAAAGVVSLPWVRTATVDRGWPDTLEVTVTERQAVLYSVEDDGDHLIDESGTPFLIDVPPETAVEVTGDQRQEPAVLTSVAAVVASLPEELRAQVVRVDIPSAYDITFHLHDGRTVYWGANENNHDKALAMQAVLTREGQHWNIANPAMVTVR</sequence>
<dbReference type="PANTHER" id="PTHR37820:SF1">
    <property type="entry name" value="CELL DIVISION PROTEIN FTSQ"/>
    <property type="match status" value="1"/>
</dbReference>
<evidence type="ECO:0000256" key="2">
    <source>
        <dbReference type="ARBA" id="ARBA00022475"/>
    </source>
</evidence>
<dbReference type="PANTHER" id="PTHR37820">
    <property type="entry name" value="CELL DIVISION PROTEIN DIVIB"/>
    <property type="match status" value="1"/>
</dbReference>
<accession>A0ABY8VM80</accession>
<organism evidence="9 10">
    <name type="scientific">Corynebacterium suedekumii</name>
    <dbReference type="NCBI Taxonomy" id="3049801"/>
    <lineage>
        <taxon>Bacteria</taxon>
        <taxon>Bacillati</taxon>
        <taxon>Actinomycetota</taxon>
        <taxon>Actinomycetes</taxon>
        <taxon>Mycobacteriales</taxon>
        <taxon>Corynebacteriaceae</taxon>
        <taxon>Corynebacterium</taxon>
    </lineage>
</organism>
<evidence type="ECO:0000256" key="6">
    <source>
        <dbReference type="ARBA" id="ARBA00023136"/>
    </source>
</evidence>
<gene>
    <name evidence="9" type="ORF">QP029_13070</name>
</gene>
<keyword evidence="3" id="KW-0132">Cell division</keyword>
<dbReference type="Proteomes" id="UP001238805">
    <property type="component" value="Chromosome"/>
</dbReference>
<reference evidence="9 10" key="1">
    <citation type="submission" date="2023-05" db="EMBL/GenBank/DDBJ databases">
        <title>Corynebacterium suedekumii sp. nov. and Corynebacterium breve sp. nov. isolated from raw cow's milk.</title>
        <authorList>
            <person name="Baer M.K."/>
            <person name="Mehl L."/>
            <person name="Hellmuth R."/>
            <person name="Marke G."/>
            <person name="Lipski A."/>
        </authorList>
    </citation>
    <scope>NUCLEOTIDE SEQUENCE [LARGE SCALE GENOMIC DNA]</scope>
    <source>
        <strain evidence="9 10">LM112</strain>
    </source>
</reference>
<dbReference type="InterPro" id="IPR013685">
    <property type="entry name" value="POTRA_FtsQ_type"/>
</dbReference>
<proteinExistence type="predicted"/>
<dbReference type="InterPro" id="IPR005548">
    <property type="entry name" value="Cell_div_FtsQ/DivIB_C"/>
</dbReference>
<dbReference type="InterPro" id="IPR050487">
    <property type="entry name" value="FtsQ_DivIB"/>
</dbReference>
<dbReference type="Gene3D" id="3.10.20.310">
    <property type="entry name" value="membrane protein fhac"/>
    <property type="match status" value="1"/>
</dbReference>
<keyword evidence="6" id="KW-0472">Membrane</keyword>
<evidence type="ECO:0000256" key="4">
    <source>
        <dbReference type="ARBA" id="ARBA00022692"/>
    </source>
</evidence>